<sequence>LNDTIDEKQKEIEDEEAEIEKTDNLLKERMVALYEIGETSYLDVLFNSENILDFLSNYSMIQQIVETDSALIDELEAKKEQLTKR</sequence>
<evidence type="ECO:0000259" key="2">
    <source>
        <dbReference type="Pfam" id="PF24568"/>
    </source>
</evidence>
<dbReference type="AlphaFoldDB" id="K1RQI3"/>
<accession>K1RQI3</accession>
<dbReference type="Pfam" id="PF24568">
    <property type="entry name" value="CC_PcsB"/>
    <property type="match status" value="1"/>
</dbReference>
<feature type="non-terminal residue" evidence="3">
    <location>
        <position position="1"/>
    </location>
</feature>
<dbReference type="InterPro" id="IPR057309">
    <property type="entry name" value="PcsB_CC"/>
</dbReference>
<dbReference type="EMBL" id="AJWZ01010728">
    <property type="protein sequence ID" value="EKC47633.1"/>
    <property type="molecule type" value="Genomic_DNA"/>
</dbReference>
<proteinExistence type="predicted"/>
<evidence type="ECO:0000313" key="3">
    <source>
        <dbReference type="EMBL" id="EKC47633.1"/>
    </source>
</evidence>
<organism evidence="3">
    <name type="scientific">human gut metagenome</name>
    <dbReference type="NCBI Taxonomy" id="408170"/>
    <lineage>
        <taxon>unclassified sequences</taxon>
        <taxon>metagenomes</taxon>
        <taxon>organismal metagenomes</taxon>
    </lineage>
</organism>
<feature type="domain" description="Peptidoglycan hydrolase PcsB coiled-coil" evidence="2">
    <location>
        <begin position="12"/>
        <end position="84"/>
    </location>
</feature>
<keyword evidence="1" id="KW-0732">Signal</keyword>
<gene>
    <name evidence="3" type="ORF">OBE_15602</name>
</gene>
<name>K1RQI3_9ZZZZ</name>
<dbReference type="Gene3D" id="6.10.250.3150">
    <property type="match status" value="1"/>
</dbReference>
<reference evidence="3" key="1">
    <citation type="journal article" date="2013" name="Environ. Microbiol.">
        <title>Microbiota from the distal guts of lean and obese adolescents exhibit partial functional redundancy besides clear differences in community structure.</title>
        <authorList>
            <person name="Ferrer M."/>
            <person name="Ruiz A."/>
            <person name="Lanza F."/>
            <person name="Haange S.B."/>
            <person name="Oberbach A."/>
            <person name="Till H."/>
            <person name="Bargiela R."/>
            <person name="Campoy C."/>
            <person name="Segura M.T."/>
            <person name="Richter M."/>
            <person name="von Bergen M."/>
            <person name="Seifert J."/>
            <person name="Suarez A."/>
        </authorList>
    </citation>
    <scope>NUCLEOTIDE SEQUENCE</scope>
</reference>
<comment type="caution">
    <text evidence="3">The sequence shown here is derived from an EMBL/GenBank/DDBJ whole genome shotgun (WGS) entry which is preliminary data.</text>
</comment>
<evidence type="ECO:0000256" key="1">
    <source>
        <dbReference type="ARBA" id="ARBA00022729"/>
    </source>
</evidence>
<protein>
    <recommendedName>
        <fullName evidence="2">Peptidoglycan hydrolase PcsB coiled-coil domain-containing protein</fullName>
    </recommendedName>
</protein>